<evidence type="ECO:0000256" key="1">
    <source>
        <dbReference type="SAM" id="Phobius"/>
    </source>
</evidence>
<organism evidence="2">
    <name type="scientific">Pyramimonas obovata</name>
    <dbReference type="NCBI Taxonomy" id="1411642"/>
    <lineage>
        <taxon>Eukaryota</taxon>
        <taxon>Viridiplantae</taxon>
        <taxon>Chlorophyta</taxon>
        <taxon>Pyramimonadophyceae</taxon>
        <taxon>Pyramimonadales</taxon>
        <taxon>Pyramimonadaceae</taxon>
        <taxon>Pyramimonas</taxon>
        <taxon>Pyramimonas incertae sedis</taxon>
    </lineage>
</organism>
<name>A0A7S0MV58_9CHLO</name>
<keyword evidence="1" id="KW-0472">Membrane</keyword>
<feature type="transmembrane region" description="Helical" evidence="1">
    <location>
        <begin position="150"/>
        <end position="173"/>
    </location>
</feature>
<proteinExistence type="predicted"/>
<gene>
    <name evidence="2" type="ORF">POBO1169_LOCUS2387</name>
</gene>
<protein>
    <submittedName>
        <fullName evidence="2">Uncharacterized protein</fullName>
    </submittedName>
</protein>
<dbReference type="AlphaFoldDB" id="A0A7S0MV58"/>
<dbReference type="Gene3D" id="3.40.50.11350">
    <property type="match status" value="1"/>
</dbReference>
<feature type="transmembrane region" description="Helical" evidence="1">
    <location>
        <begin position="59"/>
        <end position="77"/>
    </location>
</feature>
<evidence type="ECO:0000313" key="2">
    <source>
        <dbReference type="EMBL" id="CAD8652234.1"/>
    </source>
</evidence>
<sequence>MAPKAAPQASWAPNARLREAYSAAMTRIRKEHMSNEGNSFLKGFLLLLPMFMHKDQRKTWHWVLFSVLLVFVLGVILEGAVGLEHLLEHGFKAVAAVKHGAYIEINPTGNASAVDETNEYGSYSFPLDLMAPEDEFDPCMPKKPENATVLGIWGGSAGMGFFAYPLFVINHILYAKRAGYSDFFVYFDCKLGNAYCEEAEKSRDMWKVYFEPVSKIRATRRMNGQHYHFLKKNQLWSLHRECNQSVRSYYYGTAEYLIEDDTFLDDWYYYNRQLASQALKEHIVVRKSVLDHANMFWTRKGLAAAGKVLGVHMRGTDKAEIRRKVPPAEYLPYVNGFLKAFPGSLVFLATDSADYLEEFLAQVTNATRVVHTQSKRSSVNVFRDQSANARTVIGRQVLTDALLLSKCDFLLKSDSAVSEFSIYWNMNLHNNSVDLQYHKGRRTFPWMPMNTGTLL</sequence>
<keyword evidence="1" id="KW-1133">Transmembrane helix</keyword>
<accession>A0A7S0MV58</accession>
<reference evidence="2" key="1">
    <citation type="submission" date="2021-01" db="EMBL/GenBank/DDBJ databases">
        <authorList>
            <person name="Corre E."/>
            <person name="Pelletier E."/>
            <person name="Niang G."/>
            <person name="Scheremetjew M."/>
            <person name="Finn R."/>
            <person name="Kale V."/>
            <person name="Holt S."/>
            <person name="Cochrane G."/>
            <person name="Meng A."/>
            <person name="Brown T."/>
            <person name="Cohen L."/>
        </authorList>
    </citation>
    <scope>NUCLEOTIDE SEQUENCE</scope>
    <source>
        <strain evidence="2">CCMP722</strain>
    </source>
</reference>
<dbReference type="EMBL" id="HBFA01004695">
    <property type="protein sequence ID" value="CAD8652234.1"/>
    <property type="molecule type" value="Transcribed_RNA"/>
</dbReference>
<keyword evidence="1" id="KW-0812">Transmembrane</keyword>